<reference evidence="4" key="1">
    <citation type="submission" date="2021-04" db="EMBL/GenBank/DDBJ databases">
        <authorList>
            <person name="Tunstrom K."/>
        </authorList>
    </citation>
    <scope>NUCLEOTIDE SEQUENCE</scope>
</reference>
<dbReference type="Proteomes" id="UP000691718">
    <property type="component" value="Unassembled WGS sequence"/>
</dbReference>
<accession>A0A8S3WSQ4</accession>
<evidence type="ECO:0000256" key="1">
    <source>
        <dbReference type="RuleBase" id="RU004262"/>
    </source>
</evidence>
<proteinExistence type="inferred from homology"/>
<feature type="signal peptide" evidence="2">
    <location>
        <begin position="1"/>
        <end position="19"/>
    </location>
</feature>
<comment type="caution">
    <text evidence="4">The sequence shown here is derived from an EMBL/GenBank/DDBJ whole genome shotgun (WGS) entry which is preliminary data.</text>
</comment>
<dbReference type="Pfam" id="PF00151">
    <property type="entry name" value="Lipase"/>
    <property type="match status" value="1"/>
</dbReference>
<keyword evidence="5" id="KW-1185">Reference proteome</keyword>
<gene>
    <name evidence="4" type="ORF">PAPOLLO_LOCUS9945</name>
</gene>
<dbReference type="PANTHER" id="PTHR11610">
    <property type="entry name" value="LIPASE"/>
    <property type="match status" value="1"/>
</dbReference>
<evidence type="ECO:0000259" key="3">
    <source>
        <dbReference type="Pfam" id="PF00151"/>
    </source>
</evidence>
<comment type="similarity">
    <text evidence="1">Belongs to the AB hydrolase superfamily. Lipase family.</text>
</comment>
<evidence type="ECO:0000313" key="5">
    <source>
        <dbReference type="Proteomes" id="UP000691718"/>
    </source>
</evidence>
<dbReference type="OrthoDB" id="199913at2759"/>
<feature type="domain" description="Lipase" evidence="3">
    <location>
        <begin position="24"/>
        <end position="264"/>
    </location>
</feature>
<evidence type="ECO:0000313" key="4">
    <source>
        <dbReference type="EMBL" id="CAG4979568.1"/>
    </source>
</evidence>
<sequence>MFVVTRCLLILCAAVAASGFGLGDSDVIFHLFTRSNPQLSQPLLPSIQSIMTSSFSLSRRTVVTIHSYGESASGNFNAFIIPAHLTAEDVNVIAVDWSPGASMYSQGLGNVPQVGRVIAQFLNILINNFGYNVNLVRIVGIGLGGHAAGIAARHVNGQIPHIIALDPSLPGWTHHPEILNADDAGVVEVLHTTAGRYGYDYQLGDVDFYANGGSYQNGCGTDVSCSHIYSYAFYAESITNEVNNGNQFVGTACSDYESAVTLQCNGSRDVIFGGLATKVGVSGIYTFLTNFAPPFARN</sequence>
<dbReference type="AlphaFoldDB" id="A0A8S3WSQ4"/>
<dbReference type="GO" id="GO:0016042">
    <property type="term" value="P:lipid catabolic process"/>
    <property type="evidence" value="ECO:0007669"/>
    <property type="project" value="TreeGrafter"/>
</dbReference>
<keyword evidence="2" id="KW-0732">Signal</keyword>
<name>A0A8S3WSQ4_PARAO</name>
<dbReference type="GO" id="GO:0017171">
    <property type="term" value="F:serine hydrolase activity"/>
    <property type="evidence" value="ECO:0007669"/>
    <property type="project" value="TreeGrafter"/>
</dbReference>
<dbReference type="InterPro" id="IPR013818">
    <property type="entry name" value="Lipase"/>
</dbReference>
<dbReference type="InterPro" id="IPR000734">
    <property type="entry name" value="TAG_lipase"/>
</dbReference>
<evidence type="ECO:0000256" key="2">
    <source>
        <dbReference type="SAM" id="SignalP"/>
    </source>
</evidence>
<protein>
    <submittedName>
        <fullName evidence="4">(apollo) hypothetical protein</fullName>
    </submittedName>
</protein>
<dbReference type="GO" id="GO:0005615">
    <property type="term" value="C:extracellular space"/>
    <property type="evidence" value="ECO:0007669"/>
    <property type="project" value="TreeGrafter"/>
</dbReference>
<dbReference type="GO" id="GO:0016298">
    <property type="term" value="F:lipase activity"/>
    <property type="evidence" value="ECO:0007669"/>
    <property type="project" value="InterPro"/>
</dbReference>
<feature type="chain" id="PRO_5035778776" evidence="2">
    <location>
        <begin position="20"/>
        <end position="298"/>
    </location>
</feature>
<organism evidence="4 5">
    <name type="scientific">Parnassius apollo</name>
    <name type="common">Apollo butterfly</name>
    <name type="synonym">Papilio apollo</name>
    <dbReference type="NCBI Taxonomy" id="110799"/>
    <lineage>
        <taxon>Eukaryota</taxon>
        <taxon>Metazoa</taxon>
        <taxon>Ecdysozoa</taxon>
        <taxon>Arthropoda</taxon>
        <taxon>Hexapoda</taxon>
        <taxon>Insecta</taxon>
        <taxon>Pterygota</taxon>
        <taxon>Neoptera</taxon>
        <taxon>Endopterygota</taxon>
        <taxon>Lepidoptera</taxon>
        <taxon>Glossata</taxon>
        <taxon>Ditrysia</taxon>
        <taxon>Papilionoidea</taxon>
        <taxon>Papilionidae</taxon>
        <taxon>Parnassiinae</taxon>
        <taxon>Parnassini</taxon>
        <taxon>Parnassius</taxon>
        <taxon>Parnassius</taxon>
    </lineage>
</organism>
<dbReference type="EMBL" id="CAJQZP010000693">
    <property type="protein sequence ID" value="CAG4979568.1"/>
    <property type="molecule type" value="Genomic_DNA"/>
</dbReference>
<dbReference type="PANTHER" id="PTHR11610:SF150">
    <property type="entry name" value="FI01825P-RELATED"/>
    <property type="match status" value="1"/>
</dbReference>